<evidence type="ECO:0000313" key="5">
    <source>
        <dbReference type="Proteomes" id="UP000054771"/>
    </source>
</evidence>
<dbReference type="EMBL" id="CDMC01000001">
    <property type="protein sequence ID" value="CEL01426.1"/>
    <property type="molecule type" value="Genomic_DNA"/>
</dbReference>
<dbReference type="OrthoDB" id="2831072at2759"/>
<dbReference type="Gene3D" id="3.10.129.10">
    <property type="entry name" value="Hotdog Thioesterase"/>
    <property type="match status" value="1"/>
</dbReference>
<dbReference type="SUPFAM" id="SSF54637">
    <property type="entry name" value="Thioesterase/thiol ester dehydrase-isomerase"/>
    <property type="match status" value="1"/>
</dbReference>
<dbReference type="PANTHER" id="PTHR21660">
    <property type="entry name" value="THIOESTERASE SUPERFAMILY MEMBER-RELATED"/>
    <property type="match status" value="1"/>
</dbReference>
<dbReference type="GO" id="GO:0047617">
    <property type="term" value="F:fatty acyl-CoA hydrolase activity"/>
    <property type="evidence" value="ECO:0007669"/>
    <property type="project" value="InterPro"/>
</dbReference>
<dbReference type="InterPro" id="IPR006683">
    <property type="entry name" value="Thioestr_dom"/>
</dbReference>
<dbReference type="OMA" id="GDWMNTL"/>
<sequence length="174" mass="19002">MASNPPAVLAPSRPLDEFEQKVYEISQRLGTHDTEGWDIDTQALRLTFESATQSPPQVNYLLTIAPKHCNMLGNLHGGCAATLFDVLSSMILIGVSKPGLFAYGGVSRHLDVTYIRPVPVGTTVRLTSRVVHVGRRLALMRSEIVRLEDGGICMVSDHEKANTDGDFEGDRGKL</sequence>
<feature type="domain" description="Thioesterase" evidence="3">
    <location>
        <begin position="73"/>
        <end position="151"/>
    </location>
</feature>
<evidence type="ECO:0000259" key="3">
    <source>
        <dbReference type="Pfam" id="PF03061"/>
    </source>
</evidence>
<protein>
    <recommendedName>
        <fullName evidence="3">Thioesterase domain-containing protein</fullName>
    </recommendedName>
</protein>
<keyword evidence="2" id="KW-0378">Hydrolase</keyword>
<gene>
    <name evidence="4" type="ORF">ASPCAL01009</name>
</gene>
<reference evidence="5" key="1">
    <citation type="journal article" date="2016" name="Genome Announc.">
        <title>Draft genome sequences of fungus Aspergillus calidoustus.</title>
        <authorList>
            <person name="Horn F."/>
            <person name="Linde J."/>
            <person name="Mattern D.J."/>
            <person name="Walther G."/>
            <person name="Guthke R."/>
            <person name="Scherlach K."/>
            <person name="Martin K."/>
            <person name="Brakhage A.A."/>
            <person name="Petzke L."/>
            <person name="Valiante V."/>
        </authorList>
    </citation>
    <scope>NUCLEOTIDE SEQUENCE [LARGE SCALE GENOMIC DNA]</scope>
    <source>
        <strain evidence="5">SF006504</strain>
    </source>
</reference>
<dbReference type="Proteomes" id="UP000054771">
    <property type="component" value="Unassembled WGS sequence"/>
</dbReference>
<dbReference type="NCBIfam" id="TIGR00369">
    <property type="entry name" value="unchar_dom_1"/>
    <property type="match status" value="1"/>
</dbReference>
<dbReference type="STRING" id="454130.A0A0U5FPM5"/>
<accession>A0A0U5FPM5</accession>
<keyword evidence="5" id="KW-1185">Reference proteome</keyword>
<dbReference type="InterPro" id="IPR003736">
    <property type="entry name" value="PAAI_dom"/>
</dbReference>
<evidence type="ECO:0000256" key="1">
    <source>
        <dbReference type="ARBA" id="ARBA00008324"/>
    </source>
</evidence>
<dbReference type="AlphaFoldDB" id="A0A0U5FPM5"/>
<evidence type="ECO:0000313" key="4">
    <source>
        <dbReference type="EMBL" id="CEL01426.1"/>
    </source>
</evidence>
<proteinExistence type="inferred from homology"/>
<dbReference type="InterPro" id="IPR029069">
    <property type="entry name" value="HotDog_dom_sf"/>
</dbReference>
<name>A0A0U5FPM5_ASPCI</name>
<evidence type="ECO:0000256" key="2">
    <source>
        <dbReference type="ARBA" id="ARBA00022801"/>
    </source>
</evidence>
<dbReference type="PANTHER" id="PTHR21660:SF1">
    <property type="entry name" value="ACYL-COENZYME A THIOESTERASE 13"/>
    <property type="match status" value="1"/>
</dbReference>
<organism evidence="4 5">
    <name type="scientific">Aspergillus calidoustus</name>
    <dbReference type="NCBI Taxonomy" id="454130"/>
    <lineage>
        <taxon>Eukaryota</taxon>
        <taxon>Fungi</taxon>
        <taxon>Dikarya</taxon>
        <taxon>Ascomycota</taxon>
        <taxon>Pezizomycotina</taxon>
        <taxon>Eurotiomycetes</taxon>
        <taxon>Eurotiomycetidae</taxon>
        <taxon>Eurotiales</taxon>
        <taxon>Aspergillaceae</taxon>
        <taxon>Aspergillus</taxon>
        <taxon>Aspergillus subgen. Nidulantes</taxon>
    </lineage>
</organism>
<dbReference type="CDD" id="cd03443">
    <property type="entry name" value="PaaI_thioesterase"/>
    <property type="match status" value="1"/>
</dbReference>
<comment type="similarity">
    <text evidence="1">Belongs to the thioesterase PaaI family.</text>
</comment>
<dbReference type="Pfam" id="PF03061">
    <property type="entry name" value="4HBT"/>
    <property type="match status" value="1"/>
</dbReference>
<dbReference type="InterPro" id="IPR039298">
    <property type="entry name" value="ACOT13"/>
</dbReference>